<comment type="caution">
    <text evidence="1">The sequence shown here is derived from an EMBL/GenBank/DDBJ whole genome shotgun (WGS) entry which is preliminary data.</text>
</comment>
<keyword evidence="2" id="KW-1185">Reference proteome</keyword>
<gene>
    <name evidence="1" type="ORF">GCM10011515_23350</name>
</gene>
<dbReference type="EMBL" id="BMKL01000001">
    <property type="protein sequence ID" value="GGE03075.1"/>
    <property type="molecule type" value="Genomic_DNA"/>
</dbReference>
<dbReference type="Proteomes" id="UP000619041">
    <property type="component" value="Unassembled WGS sequence"/>
</dbReference>
<protein>
    <submittedName>
        <fullName evidence="1">Uncharacterized protein</fullName>
    </submittedName>
</protein>
<sequence length="83" mass="8615">MAVSLKVAFDLVCADDGSCHTIEAYGEALDAGDKGTPKAMQSAYKYAVLQAFCVPAVQHEDADSNSFRIARATSSTGSPDAVA</sequence>
<organism evidence="1 2">
    <name type="scientific">Tsuneonella deserti</name>
    <dbReference type="NCBI Taxonomy" id="2035528"/>
    <lineage>
        <taxon>Bacteria</taxon>
        <taxon>Pseudomonadati</taxon>
        <taxon>Pseudomonadota</taxon>
        <taxon>Alphaproteobacteria</taxon>
        <taxon>Sphingomonadales</taxon>
        <taxon>Erythrobacteraceae</taxon>
        <taxon>Tsuneonella</taxon>
    </lineage>
</organism>
<accession>A0ABQ1SCJ4</accession>
<name>A0ABQ1SCJ4_9SPHN</name>
<reference evidence="2" key="1">
    <citation type="journal article" date="2019" name="Int. J. Syst. Evol. Microbiol.">
        <title>The Global Catalogue of Microorganisms (GCM) 10K type strain sequencing project: providing services to taxonomists for standard genome sequencing and annotation.</title>
        <authorList>
            <consortium name="The Broad Institute Genomics Platform"/>
            <consortium name="The Broad Institute Genome Sequencing Center for Infectious Disease"/>
            <person name="Wu L."/>
            <person name="Ma J."/>
        </authorList>
    </citation>
    <scope>NUCLEOTIDE SEQUENCE [LARGE SCALE GENOMIC DNA]</scope>
    <source>
        <strain evidence="2">CGMCC 1.15959</strain>
    </source>
</reference>
<dbReference type="RefSeq" id="WP_188645281.1">
    <property type="nucleotide sequence ID" value="NZ_BMKL01000001.1"/>
</dbReference>
<evidence type="ECO:0000313" key="2">
    <source>
        <dbReference type="Proteomes" id="UP000619041"/>
    </source>
</evidence>
<proteinExistence type="predicted"/>
<evidence type="ECO:0000313" key="1">
    <source>
        <dbReference type="EMBL" id="GGE03075.1"/>
    </source>
</evidence>